<comment type="caution">
    <text evidence="1">The sequence shown here is derived from an EMBL/GenBank/DDBJ whole genome shotgun (WGS) entry which is preliminary data.</text>
</comment>
<evidence type="ECO:0000313" key="1">
    <source>
        <dbReference type="EMBL" id="PCD04803.1"/>
    </source>
</evidence>
<name>A0A2A4B6I9_9SPHN</name>
<organism evidence="1 2">
    <name type="scientific">Sphingomonas spermidinifaciens</name>
    <dbReference type="NCBI Taxonomy" id="1141889"/>
    <lineage>
        <taxon>Bacteria</taxon>
        <taxon>Pseudomonadati</taxon>
        <taxon>Pseudomonadota</taxon>
        <taxon>Alphaproteobacteria</taxon>
        <taxon>Sphingomonadales</taxon>
        <taxon>Sphingomonadaceae</taxon>
        <taxon>Sphingomonas</taxon>
    </lineage>
</organism>
<dbReference type="Gene3D" id="3.40.50.150">
    <property type="entry name" value="Vaccinia Virus protein VP39"/>
    <property type="match status" value="1"/>
</dbReference>
<gene>
    <name evidence="1" type="ORF">COC42_08510</name>
</gene>
<dbReference type="AlphaFoldDB" id="A0A2A4B6I9"/>
<dbReference type="SUPFAM" id="SSF53335">
    <property type="entry name" value="S-adenosyl-L-methionine-dependent methyltransferases"/>
    <property type="match status" value="1"/>
</dbReference>
<proteinExistence type="predicted"/>
<accession>A0A2A4B6I9</accession>
<dbReference type="InterPro" id="IPR029063">
    <property type="entry name" value="SAM-dependent_MTases_sf"/>
</dbReference>
<sequence length="194" mass="20582">MTDGLIFFGRWLRDPAGMASIAPSGQALAELITRDIGEGSAPVLELGSGTGAFVPALLARGLREADLVLVERDACLARRLAIRYPGATVLACDAAAIPAGDLAPPFAAAVCGLGLLNLRAEALEAILLAVFARMAPGAAMYLFTYGRRCSVPDVILDRLSLVADRRGRTWRNLPPATVYRLRRRLEPTASRVAA</sequence>
<protein>
    <recommendedName>
        <fullName evidence="3">Methyltransferase domain-containing protein</fullName>
    </recommendedName>
</protein>
<dbReference type="OrthoDB" id="9805585at2"/>
<dbReference type="Proteomes" id="UP000218366">
    <property type="component" value="Unassembled WGS sequence"/>
</dbReference>
<evidence type="ECO:0008006" key="3">
    <source>
        <dbReference type="Google" id="ProtNLM"/>
    </source>
</evidence>
<evidence type="ECO:0000313" key="2">
    <source>
        <dbReference type="Proteomes" id="UP000218366"/>
    </source>
</evidence>
<keyword evidence="2" id="KW-1185">Reference proteome</keyword>
<dbReference type="EMBL" id="NWMW01000001">
    <property type="protein sequence ID" value="PCD04803.1"/>
    <property type="molecule type" value="Genomic_DNA"/>
</dbReference>
<reference evidence="1 2" key="1">
    <citation type="submission" date="2017-09" db="EMBL/GenBank/DDBJ databases">
        <title>Sphingomonas spermidinifaciens 9NM-10, whole genome shotgun sequence.</title>
        <authorList>
            <person name="Feng G."/>
            <person name="Zhu H."/>
        </authorList>
    </citation>
    <scope>NUCLEOTIDE SEQUENCE [LARGE SCALE GENOMIC DNA]</scope>
    <source>
        <strain evidence="1 2">9NM-10</strain>
    </source>
</reference>